<proteinExistence type="predicted"/>
<gene>
    <name evidence="1" type="ORF">FNU76_22500</name>
</gene>
<protein>
    <submittedName>
        <fullName evidence="1">Uncharacterized protein</fullName>
    </submittedName>
</protein>
<dbReference type="RefSeq" id="WP_144280281.1">
    <property type="nucleotide sequence ID" value="NZ_CP041730.1"/>
</dbReference>
<name>A0A516SLK4_9NEIS</name>
<organism evidence="1 2">
    <name type="scientific">Chitinimonas arctica</name>
    <dbReference type="NCBI Taxonomy" id="2594795"/>
    <lineage>
        <taxon>Bacteria</taxon>
        <taxon>Pseudomonadati</taxon>
        <taxon>Pseudomonadota</taxon>
        <taxon>Betaproteobacteria</taxon>
        <taxon>Neisseriales</taxon>
        <taxon>Chitinibacteraceae</taxon>
        <taxon>Chitinimonas</taxon>
    </lineage>
</organism>
<reference evidence="2" key="1">
    <citation type="submission" date="2019-07" db="EMBL/GenBank/DDBJ databases">
        <title>Chitinimonas sp. nov., isolated from Ny-Alesund, arctica soil.</title>
        <authorList>
            <person name="Xu Q."/>
            <person name="Peng F."/>
        </authorList>
    </citation>
    <scope>NUCLEOTIDE SEQUENCE [LARGE SCALE GENOMIC DNA]</scope>
    <source>
        <strain evidence="2">R3-44</strain>
    </source>
</reference>
<evidence type="ECO:0000313" key="2">
    <source>
        <dbReference type="Proteomes" id="UP000317550"/>
    </source>
</evidence>
<evidence type="ECO:0000313" key="1">
    <source>
        <dbReference type="EMBL" id="QDQ28898.1"/>
    </source>
</evidence>
<accession>A0A516SLK4</accession>
<dbReference type="OrthoDB" id="9024426at2"/>
<dbReference type="InterPro" id="IPR043733">
    <property type="entry name" value="DUF5677"/>
</dbReference>
<dbReference type="AlphaFoldDB" id="A0A516SLK4"/>
<dbReference type="KEGG" id="cari:FNU76_22500"/>
<sequence length="242" mass="27121">MSANQSLLRQLASKAIASGETWLCAAASPTTKEGYFARLYTLSIFEQFHVTLCLLDHGDGMHCACQIRSMLEHLTDLINVLNTPDYCLQLEKENVSSDDKILTLYQNAVAGEPPDEPMRQELDAILAEIQTRDRQKEQQRSLKIGNTKQGELKLFYALLCGMTHPNLSSLTARHHRSSDSWSYRLPPDPATYNMLLSIALRLLSLTIRQLPSFTDSDPAQVAAFADYVDATDSEFQQTAYDS</sequence>
<dbReference type="EMBL" id="CP041730">
    <property type="protein sequence ID" value="QDQ28898.1"/>
    <property type="molecule type" value="Genomic_DNA"/>
</dbReference>
<dbReference type="Proteomes" id="UP000317550">
    <property type="component" value="Chromosome"/>
</dbReference>
<dbReference type="Pfam" id="PF18928">
    <property type="entry name" value="DUF5677"/>
    <property type="match status" value="1"/>
</dbReference>
<keyword evidence="2" id="KW-1185">Reference proteome</keyword>